<dbReference type="PANTHER" id="PTHR10434:SF9">
    <property type="entry name" value="PHOSPHOLIPID_GLYCEROL ACYLTRANSFERASE DOMAIN-CONTAINING PROTEIN"/>
    <property type="match status" value="1"/>
</dbReference>
<dbReference type="AlphaFoldDB" id="A0A0S2KEU0"/>
<dbReference type="PATRIC" id="fig|1249552.3.peg.2065"/>
<reference evidence="6 7" key="1">
    <citation type="submission" date="2015-11" db="EMBL/GenBank/DDBJ databases">
        <authorList>
            <person name="Zhang Y."/>
            <person name="Guo Z."/>
        </authorList>
    </citation>
    <scope>NUCLEOTIDE SEQUENCE [LARGE SCALE GENOMIC DNA]</scope>
    <source>
        <strain evidence="6 7">KCTC 32221</strain>
    </source>
</reference>
<keyword evidence="4" id="KW-1133">Transmembrane helix</keyword>
<gene>
    <name evidence="6" type="ORF">PS2015_2054</name>
</gene>
<dbReference type="InterPro" id="IPR002123">
    <property type="entry name" value="Plipid/glycerol_acylTrfase"/>
</dbReference>
<dbReference type="EMBL" id="CP013189">
    <property type="protein sequence ID" value="ALO46693.1"/>
    <property type="molecule type" value="Genomic_DNA"/>
</dbReference>
<dbReference type="STRING" id="1249552.PS2015_2054"/>
<dbReference type="KEGG" id="pspi:PS2015_2054"/>
<feature type="transmembrane region" description="Helical" evidence="4">
    <location>
        <begin position="20"/>
        <end position="41"/>
    </location>
</feature>
<dbReference type="Pfam" id="PF01553">
    <property type="entry name" value="Acyltransferase"/>
    <property type="match status" value="1"/>
</dbReference>
<proteinExistence type="predicted"/>
<feature type="domain" description="Phospholipid/glycerol acyltransferase" evidence="5">
    <location>
        <begin position="51"/>
        <end position="160"/>
    </location>
</feature>
<dbReference type="PANTHER" id="PTHR10434">
    <property type="entry name" value="1-ACYL-SN-GLYCEROL-3-PHOSPHATE ACYLTRANSFERASE"/>
    <property type="match status" value="1"/>
</dbReference>
<dbReference type="RefSeq" id="WP_237113311.1">
    <property type="nucleotide sequence ID" value="NZ_CP013189.1"/>
</dbReference>
<protein>
    <submittedName>
        <fullName evidence="6">Phospholipid/glycerol acyltransferase</fullName>
    </submittedName>
</protein>
<accession>A0A0S2KEU0</accession>
<keyword evidence="7" id="KW-1185">Reference proteome</keyword>
<organism evidence="6 7">
    <name type="scientific">Pseudohongiella spirulinae</name>
    <dbReference type="NCBI Taxonomy" id="1249552"/>
    <lineage>
        <taxon>Bacteria</taxon>
        <taxon>Pseudomonadati</taxon>
        <taxon>Pseudomonadota</taxon>
        <taxon>Gammaproteobacteria</taxon>
        <taxon>Pseudomonadales</taxon>
        <taxon>Pseudohongiellaceae</taxon>
        <taxon>Pseudohongiella</taxon>
    </lineage>
</organism>
<evidence type="ECO:0000256" key="2">
    <source>
        <dbReference type="ARBA" id="ARBA00022679"/>
    </source>
</evidence>
<evidence type="ECO:0000256" key="4">
    <source>
        <dbReference type="SAM" id="Phobius"/>
    </source>
</evidence>
<evidence type="ECO:0000313" key="6">
    <source>
        <dbReference type="EMBL" id="ALO46693.1"/>
    </source>
</evidence>
<comment type="pathway">
    <text evidence="1">Lipid metabolism.</text>
</comment>
<dbReference type="GO" id="GO:0006654">
    <property type="term" value="P:phosphatidic acid biosynthetic process"/>
    <property type="evidence" value="ECO:0007669"/>
    <property type="project" value="TreeGrafter"/>
</dbReference>
<evidence type="ECO:0000313" key="7">
    <source>
        <dbReference type="Proteomes" id="UP000065641"/>
    </source>
</evidence>
<dbReference type="GO" id="GO:0003841">
    <property type="term" value="F:1-acylglycerol-3-phosphate O-acyltransferase activity"/>
    <property type="evidence" value="ECO:0007669"/>
    <property type="project" value="TreeGrafter"/>
</dbReference>
<keyword evidence="2 6" id="KW-0808">Transferase</keyword>
<dbReference type="SMART" id="SM00563">
    <property type="entry name" value="PlsC"/>
    <property type="match status" value="1"/>
</dbReference>
<name>A0A0S2KEU0_9GAMM</name>
<keyword evidence="3 6" id="KW-0012">Acyltransferase</keyword>
<dbReference type="CDD" id="cd07988">
    <property type="entry name" value="LPLAT_ABO13168-like"/>
    <property type="match status" value="1"/>
</dbReference>
<evidence type="ECO:0000256" key="3">
    <source>
        <dbReference type="ARBA" id="ARBA00023315"/>
    </source>
</evidence>
<sequence length="202" mass="22993">MSEQHSKIKIMRTTVFCTPLVTPLLRGLSSLILWLMGWKAIGKPIKDQRFVLIGAPHTSNWDFPLMLMVVLKLRLRLHWMGKHSLFPFPVGGVMRWLGGIPIDRTRHHGVVDQVVQQYGENPELVVLVPPEGTRSRVKDWKTGFYHIANNAGVPILMGYLDVSRKEAGLADFFNPTGHVDEDMRAIRQFYADKKGIRPENAD</sequence>
<keyword evidence="4" id="KW-0812">Transmembrane</keyword>
<keyword evidence="4" id="KW-0472">Membrane</keyword>
<evidence type="ECO:0000259" key="5">
    <source>
        <dbReference type="SMART" id="SM00563"/>
    </source>
</evidence>
<dbReference type="SUPFAM" id="SSF69593">
    <property type="entry name" value="Glycerol-3-phosphate (1)-acyltransferase"/>
    <property type="match status" value="1"/>
</dbReference>
<dbReference type="Proteomes" id="UP000065641">
    <property type="component" value="Chromosome"/>
</dbReference>
<evidence type="ECO:0000256" key="1">
    <source>
        <dbReference type="ARBA" id="ARBA00005189"/>
    </source>
</evidence>